<feature type="transmembrane region" description="Helical" evidence="1">
    <location>
        <begin position="12"/>
        <end position="30"/>
    </location>
</feature>
<accession>A0A2T9X569</accession>
<name>A0A2T9X569_9CREN</name>
<evidence type="ECO:0000256" key="1">
    <source>
        <dbReference type="SAM" id="Phobius"/>
    </source>
</evidence>
<feature type="transmembrane region" description="Helical" evidence="1">
    <location>
        <begin position="50"/>
        <end position="69"/>
    </location>
</feature>
<reference evidence="2 3" key="1">
    <citation type="journal article" date="2015" name="Appl. Environ. Microbiol.">
        <title>Nanoarchaeota, Their Sulfolobales Host, and Nanoarchaeota Virus Distribution across Yellowstone National Park Hot Springs.</title>
        <authorList>
            <person name="Munson-McGee J.H."/>
            <person name="Field E.K."/>
            <person name="Bateson M."/>
            <person name="Rooney C."/>
            <person name="Stepanauskas R."/>
            <person name="Young M.J."/>
        </authorList>
    </citation>
    <scope>NUCLEOTIDE SEQUENCE [LARGE SCALE GENOMIC DNA]</scope>
    <source>
        <strain evidence="2">SCGC AC-742_N10</strain>
    </source>
</reference>
<feature type="transmembrane region" description="Helical" evidence="1">
    <location>
        <begin position="102"/>
        <end position="119"/>
    </location>
</feature>
<dbReference type="Proteomes" id="UP000245638">
    <property type="component" value="Unassembled WGS sequence"/>
</dbReference>
<evidence type="ECO:0000313" key="3">
    <source>
        <dbReference type="Proteomes" id="UP000245638"/>
    </source>
</evidence>
<feature type="transmembrane region" description="Helical" evidence="1">
    <location>
        <begin position="76"/>
        <end position="96"/>
    </location>
</feature>
<dbReference type="AlphaFoldDB" id="A0A2T9X569"/>
<evidence type="ECO:0000313" key="2">
    <source>
        <dbReference type="EMBL" id="PVU75246.1"/>
    </source>
</evidence>
<organism evidence="2 3">
    <name type="scientific">Acidianus hospitalis</name>
    <dbReference type="NCBI Taxonomy" id="563177"/>
    <lineage>
        <taxon>Archaea</taxon>
        <taxon>Thermoproteota</taxon>
        <taxon>Thermoprotei</taxon>
        <taxon>Sulfolobales</taxon>
        <taxon>Sulfolobaceae</taxon>
        <taxon>Acidianus</taxon>
    </lineage>
</organism>
<protein>
    <recommendedName>
        <fullName evidence="4">Stage II sporulation protein M</fullName>
    </recommendedName>
</protein>
<keyword evidence="1" id="KW-1133">Transmembrane helix</keyword>
<sequence>MLSDVNRKEIFSIYITFLLGLLGGGIVDYFKGFSKPSLPICLPIPDYQLFLKVIEVNFTFAIIIFILGINRIIQRIVILIVSFVMGEIVFTFGFLIGLIGTLPHGILELFGFSLIAYAGQKFRCKNKPIMLILIGFTLLLFAAFIESSLTIYVLEHILLK</sequence>
<proteinExistence type="predicted"/>
<evidence type="ECO:0008006" key="4">
    <source>
        <dbReference type="Google" id="ProtNLM"/>
    </source>
</evidence>
<keyword evidence="1" id="KW-0472">Membrane</keyword>
<feature type="transmembrane region" description="Helical" evidence="1">
    <location>
        <begin position="131"/>
        <end position="154"/>
    </location>
</feature>
<dbReference type="EMBL" id="QEFD01000152">
    <property type="protein sequence ID" value="PVU75246.1"/>
    <property type="molecule type" value="Genomic_DNA"/>
</dbReference>
<gene>
    <name evidence="2" type="ORF">DDW13_05220</name>
</gene>
<comment type="caution">
    <text evidence="2">The sequence shown here is derived from an EMBL/GenBank/DDBJ whole genome shotgun (WGS) entry which is preliminary data.</text>
</comment>
<keyword evidence="1" id="KW-0812">Transmembrane</keyword>